<evidence type="ECO:0000313" key="2">
    <source>
        <dbReference type="Proteomes" id="UP001366166"/>
    </source>
</evidence>
<dbReference type="Proteomes" id="UP001366166">
    <property type="component" value="Chromosome"/>
</dbReference>
<sequence length="214" mass="23159">MRRWALVALLLGAALALGAAAGVVVVGRFSAGDLAGWEPKEFKGLTTYTLVSEDGRQVLRAVSQKSASALIKEIEADPAKTPMLAWSWKIEGVLPQGDGRSKAGDDFAARVYVVFPSFFFWNTRAINYVWANKLPVDSFWPNAFAGNNVMMLAVNSGDGQAGQWVSHRRDLAADFRRCFGEEPPAIGAIAVMTDSDNTGGRAVAYYGDITLEPR</sequence>
<dbReference type="InterPro" id="IPR021409">
    <property type="entry name" value="DUF3047"/>
</dbReference>
<dbReference type="Pfam" id="PF11249">
    <property type="entry name" value="DUF3047"/>
    <property type="match status" value="1"/>
</dbReference>
<keyword evidence="2" id="KW-1185">Reference proteome</keyword>
<name>A0AAU9ETI5_9BACT</name>
<protein>
    <recommendedName>
        <fullName evidence="3">DUF3047 domain-containing protein</fullName>
    </recommendedName>
</protein>
<organism evidence="1 2">
    <name type="scientific">Desulfoferula mesophila</name>
    <dbReference type="NCBI Taxonomy" id="3058419"/>
    <lineage>
        <taxon>Bacteria</taxon>
        <taxon>Pseudomonadati</taxon>
        <taxon>Thermodesulfobacteriota</taxon>
        <taxon>Desulfarculia</taxon>
        <taxon>Desulfarculales</taxon>
        <taxon>Desulfarculaceae</taxon>
        <taxon>Desulfoferula</taxon>
    </lineage>
</organism>
<reference evidence="2" key="1">
    <citation type="journal article" date="2023" name="Arch. Microbiol.">
        <title>Desulfoferula mesophilus gen. nov. sp. nov., a mesophilic sulfate-reducing bacterium isolated from a brackish lake sediment.</title>
        <authorList>
            <person name="Watanabe T."/>
            <person name="Yabe T."/>
            <person name="Tsuji J.M."/>
            <person name="Fukui M."/>
        </authorList>
    </citation>
    <scope>NUCLEOTIDE SEQUENCE [LARGE SCALE GENOMIC DNA]</scope>
    <source>
        <strain evidence="2">12FAK</strain>
    </source>
</reference>
<dbReference type="EMBL" id="AP028679">
    <property type="protein sequence ID" value="BEQ16449.1"/>
    <property type="molecule type" value="Genomic_DNA"/>
</dbReference>
<dbReference type="KEGG" id="dmp:FAK_35150"/>
<dbReference type="AlphaFoldDB" id="A0AAU9ETI5"/>
<proteinExistence type="predicted"/>
<evidence type="ECO:0000313" key="1">
    <source>
        <dbReference type="EMBL" id="BEQ16449.1"/>
    </source>
</evidence>
<gene>
    <name evidence="1" type="ORF">FAK_35150</name>
</gene>
<accession>A0AAU9ETI5</accession>
<evidence type="ECO:0008006" key="3">
    <source>
        <dbReference type="Google" id="ProtNLM"/>
    </source>
</evidence>
<dbReference type="RefSeq" id="WP_338602274.1">
    <property type="nucleotide sequence ID" value="NZ_AP028679.1"/>
</dbReference>